<evidence type="ECO:0000256" key="3">
    <source>
        <dbReference type="ARBA" id="ARBA00022475"/>
    </source>
</evidence>
<gene>
    <name evidence="9" type="ORF">F4148_20260</name>
</gene>
<comment type="subcellular location">
    <subcellularLocation>
        <location evidence="1 7">Cell membrane</location>
        <topology evidence="1 7">Multi-pass membrane protein</topology>
    </subcellularLocation>
</comment>
<evidence type="ECO:0000256" key="2">
    <source>
        <dbReference type="ARBA" id="ARBA00022448"/>
    </source>
</evidence>
<dbReference type="Gene3D" id="1.10.3720.10">
    <property type="entry name" value="MetI-like"/>
    <property type="match status" value="1"/>
</dbReference>
<comment type="caution">
    <text evidence="9">The sequence shown here is derived from an EMBL/GenBank/DDBJ whole genome shotgun (WGS) entry which is preliminary data.</text>
</comment>
<dbReference type="CDD" id="cd06261">
    <property type="entry name" value="TM_PBP2"/>
    <property type="match status" value="1"/>
</dbReference>
<feature type="transmembrane region" description="Helical" evidence="7">
    <location>
        <begin position="98"/>
        <end position="121"/>
    </location>
</feature>
<dbReference type="AlphaFoldDB" id="A0A6B1G9Z7"/>
<dbReference type="InterPro" id="IPR035906">
    <property type="entry name" value="MetI-like_sf"/>
</dbReference>
<accession>A0A6B1G9Z7</accession>
<dbReference type="GO" id="GO:0055085">
    <property type="term" value="P:transmembrane transport"/>
    <property type="evidence" value="ECO:0007669"/>
    <property type="project" value="InterPro"/>
</dbReference>
<evidence type="ECO:0000256" key="5">
    <source>
        <dbReference type="ARBA" id="ARBA00022989"/>
    </source>
</evidence>
<evidence type="ECO:0000256" key="6">
    <source>
        <dbReference type="ARBA" id="ARBA00023136"/>
    </source>
</evidence>
<dbReference type="EMBL" id="VYDA01000720">
    <property type="protein sequence ID" value="MYH63975.1"/>
    <property type="molecule type" value="Genomic_DNA"/>
</dbReference>
<proteinExistence type="inferred from homology"/>
<dbReference type="PROSITE" id="PS50928">
    <property type="entry name" value="ABC_TM1"/>
    <property type="match status" value="1"/>
</dbReference>
<evidence type="ECO:0000256" key="7">
    <source>
        <dbReference type="RuleBase" id="RU363032"/>
    </source>
</evidence>
<dbReference type="InterPro" id="IPR000515">
    <property type="entry name" value="MetI-like"/>
</dbReference>
<dbReference type="Pfam" id="PF00528">
    <property type="entry name" value="BPD_transp_1"/>
    <property type="match status" value="1"/>
</dbReference>
<dbReference type="Pfam" id="PF19300">
    <property type="entry name" value="BPD_transp_1_N"/>
    <property type="match status" value="1"/>
</dbReference>
<keyword evidence="4 7" id="KW-0812">Transmembrane</keyword>
<keyword evidence="5 7" id="KW-1133">Transmembrane helix</keyword>
<keyword evidence="6 7" id="KW-0472">Membrane</keyword>
<comment type="similarity">
    <text evidence="7">Belongs to the binding-protein-dependent transport system permease family.</text>
</comment>
<sequence>MTGYLVRRLILLVFVVWGVTSLTFAVNSVTGDPMTLMIYATTDMSVLEDYRRSLGLDRPVHIQYLDYMYKAIQGDFGMSIRHREPALDMILRRLPRTLQLGGLAFILAMVIGFPLGTLAALRRGTIQDGLTMLFALVGQAVPVFWLGILLIMLFSVRLKWLPVAGSDGPEYLVLPAIALAAYPLARNARLVRSSVLEVLGKEFVTTARAKGLRGRVVLTRHVLRNALIPVLTMNALELGSLVGGAVITESVFGWPGMGRLTVMAIQNRDFPVVQAGIALIATMYVVANLLVDVLYGALDPRIRLVQER</sequence>
<name>A0A6B1G9Z7_9CHLR</name>
<dbReference type="InterPro" id="IPR045621">
    <property type="entry name" value="BPD_transp_1_N"/>
</dbReference>
<dbReference type="GO" id="GO:0005886">
    <property type="term" value="C:plasma membrane"/>
    <property type="evidence" value="ECO:0007669"/>
    <property type="project" value="UniProtKB-SubCell"/>
</dbReference>
<feature type="transmembrane region" description="Helical" evidence="7">
    <location>
        <begin position="168"/>
        <end position="185"/>
    </location>
</feature>
<feature type="transmembrane region" description="Helical" evidence="7">
    <location>
        <begin position="272"/>
        <end position="298"/>
    </location>
</feature>
<evidence type="ECO:0000256" key="1">
    <source>
        <dbReference type="ARBA" id="ARBA00004651"/>
    </source>
</evidence>
<evidence type="ECO:0000259" key="8">
    <source>
        <dbReference type="PROSITE" id="PS50928"/>
    </source>
</evidence>
<keyword evidence="3" id="KW-1003">Cell membrane</keyword>
<organism evidence="9">
    <name type="scientific">Caldilineaceae bacterium SB0675_bin_29</name>
    <dbReference type="NCBI Taxonomy" id="2605266"/>
    <lineage>
        <taxon>Bacteria</taxon>
        <taxon>Bacillati</taxon>
        <taxon>Chloroflexota</taxon>
        <taxon>Caldilineae</taxon>
        <taxon>Caldilineales</taxon>
        <taxon>Caldilineaceae</taxon>
    </lineage>
</organism>
<feature type="transmembrane region" description="Helical" evidence="7">
    <location>
        <begin position="133"/>
        <end position="156"/>
    </location>
</feature>
<evidence type="ECO:0000313" key="9">
    <source>
        <dbReference type="EMBL" id="MYH63975.1"/>
    </source>
</evidence>
<dbReference type="PANTHER" id="PTHR43163">
    <property type="entry name" value="DIPEPTIDE TRANSPORT SYSTEM PERMEASE PROTEIN DPPB-RELATED"/>
    <property type="match status" value="1"/>
</dbReference>
<evidence type="ECO:0000256" key="4">
    <source>
        <dbReference type="ARBA" id="ARBA00022692"/>
    </source>
</evidence>
<reference evidence="9" key="1">
    <citation type="submission" date="2019-09" db="EMBL/GenBank/DDBJ databases">
        <title>Characterisation of the sponge microbiome using genome-centric metagenomics.</title>
        <authorList>
            <person name="Engelberts J.P."/>
            <person name="Robbins S.J."/>
            <person name="De Goeij J.M."/>
            <person name="Aranda M."/>
            <person name="Bell S.C."/>
            <person name="Webster N.S."/>
        </authorList>
    </citation>
    <scope>NUCLEOTIDE SEQUENCE</scope>
    <source>
        <strain evidence="9">SB0675_bin_29</strain>
    </source>
</reference>
<dbReference type="PANTHER" id="PTHR43163:SF6">
    <property type="entry name" value="DIPEPTIDE TRANSPORT SYSTEM PERMEASE PROTEIN DPPB-RELATED"/>
    <property type="match status" value="1"/>
</dbReference>
<keyword evidence="2 7" id="KW-0813">Transport</keyword>
<protein>
    <submittedName>
        <fullName evidence="9">ABC transporter permease</fullName>
    </submittedName>
</protein>
<feature type="domain" description="ABC transmembrane type-1" evidence="8">
    <location>
        <begin position="94"/>
        <end position="295"/>
    </location>
</feature>
<feature type="transmembrane region" description="Helical" evidence="7">
    <location>
        <begin position="230"/>
        <end position="252"/>
    </location>
</feature>
<dbReference type="SUPFAM" id="SSF161098">
    <property type="entry name" value="MetI-like"/>
    <property type="match status" value="1"/>
</dbReference>